<dbReference type="EMBL" id="BBYR01000083">
    <property type="protein sequence ID" value="GAP38662.1"/>
    <property type="molecule type" value="Genomic_DNA"/>
</dbReference>
<dbReference type="STRING" id="1547922.ISF6_5215"/>
<organism evidence="1 2">
    <name type="scientific">Piscinibacter sakaiensis</name>
    <name type="common">Ideonella sakaiensis</name>
    <dbReference type="NCBI Taxonomy" id="1547922"/>
    <lineage>
        <taxon>Bacteria</taxon>
        <taxon>Pseudomonadati</taxon>
        <taxon>Pseudomonadota</taxon>
        <taxon>Betaproteobacteria</taxon>
        <taxon>Burkholderiales</taxon>
        <taxon>Sphaerotilaceae</taxon>
        <taxon>Piscinibacter</taxon>
    </lineage>
</organism>
<dbReference type="RefSeq" id="WP_054022518.1">
    <property type="nucleotide sequence ID" value="NZ_BBYR01000083.1"/>
</dbReference>
<dbReference type="AlphaFoldDB" id="A0A0K8P7S0"/>
<reference evidence="1 2" key="2">
    <citation type="journal article" date="2016" name="Science">
        <title>A bacterium that degrades and assimilates poly(ethylene terephthalate).</title>
        <authorList>
            <person name="Yoshida S."/>
            <person name="Hiraga K."/>
            <person name="Takehana T."/>
            <person name="Taniguchi I."/>
            <person name="Yamaji H."/>
            <person name="Maeda Y."/>
            <person name="Toyohara K."/>
            <person name="Miyamoto K."/>
            <person name="Kimura Y."/>
            <person name="Oda K."/>
        </authorList>
    </citation>
    <scope>NUCLEOTIDE SEQUENCE [LARGE SCALE GENOMIC DNA]</scope>
    <source>
        <strain evidence="2">NBRC 110686 / TISTR 2288 / 201-F6</strain>
    </source>
</reference>
<keyword evidence="2" id="KW-1185">Reference proteome</keyword>
<evidence type="ECO:0000313" key="1">
    <source>
        <dbReference type="EMBL" id="GAP38662.1"/>
    </source>
</evidence>
<protein>
    <submittedName>
        <fullName evidence="1">Uncharacterized protein</fullName>
    </submittedName>
</protein>
<evidence type="ECO:0000313" key="2">
    <source>
        <dbReference type="Proteomes" id="UP000037660"/>
    </source>
</evidence>
<gene>
    <name evidence="1" type="ORF">ISF6_5215</name>
</gene>
<sequence length="61" mass="6476">MSKLIKAPAPGTAGLEGLEPTLIDADAHARFVRNVFALRARTASRSARRSMASGEPKKARA</sequence>
<accession>A0A0K8P7S0</accession>
<comment type="caution">
    <text evidence="1">The sequence shown here is derived from an EMBL/GenBank/DDBJ whole genome shotgun (WGS) entry which is preliminary data.</text>
</comment>
<reference evidence="2" key="1">
    <citation type="submission" date="2015-07" db="EMBL/GenBank/DDBJ databases">
        <title>Discovery of a poly(ethylene terephthalate assimilation.</title>
        <authorList>
            <person name="Yoshida S."/>
            <person name="Hiraga K."/>
            <person name="Takehana T."/>
            <person name="Taniguchi I."/>
            <person name="Yamaji H."/>
            <person name="Maeda Y."/>
            <person name="Toyohara K."/>
            <person name="Miyamoto K."/>
            <person name="Kimura Y."/>
            <person name="Oda K."/>
        </authorList>
    </citation>
    <scope>NUCLEOTIDE SEQUENCE [LARGE SCALE GENOMIC DNA]</scope>
    <source>
        <strain evidence="2">NBRC 110686 / TISTR 2288 / 201-F6</strain>
    </source>
</reference>
<proteinExistence type="predicted"/>
<dbReference type="Proteomes" id="UP000037660">
    <property type="component" value="Unassembled WGS sequence"/>
</dbReference>
<name>A0A0K8P7S0_PISS1</name>